<keyword evidence="2" id="KW-1185">Reference proteome</keyword>
<accession>A0ABS9CIK0</accession>
<evidence type="ECO:0000313" key="2">
    <source>
        <dbReference type="Proteomes" id="UP001200470"/>
    </source>
</evidence>
<evidence type="ECO:0008006" key="3">
    <source>
        <dbReference type="Google" id="ProtNLM"/>
    </source>
</evidence>
<sequence length="296" mass="34672">MTENKKTEYLNRLTTIHNGKRFIDDYLQGSGNELKEKFWSDNSSSRLAFDLYSWIPGVQFEKQLPGVICSKSGPAGVPNMDVFVELHDTLLFIESKYTESANLSYTEGEKPNLSKAYWSESLHGKLKLEERFYGQAEIAHKFSQFCKSIQSDIDRLLSGRKQNPWKWFDVKQETCHLFGIIFYALNARKDEETKKYICDSKYKGTKKLVLCNIIWRMDEDDFTLKEDSLPAIFEKKAKNLINEILGNCFDFQIHTVQKVMESRNFYGLNFKESKSFEKDNLVIEQMNQYKDCKPKR</sequence>
<reference evidence="1 2" key="1">
    <citation type="submission" date="2020-12" db="EMBL/GenBank/DDBJ databases">
        <title>Whole genome sequences of gut porcine anaerobes.</title>
        <authorList>
            <person name="Kubasova T."/>
            <person name="Jahodarova E."/>
            <person name="Rychlik I."/>
        </authorList>
    </citation>
    <scope>NUCLEOTIDE SEQUENCE [LARGE SCALE GENOMIC DNA]</scope>
    <source>
        <strain evidence="1 2">An925</strain>
    </source>
</reference>
<gene>
    <name evidence="1" type="ORF">I6E12_12120</name>
</gene>
<proteinExistence type="predicted"/>
<protein>
    <recommendedName>
        <fullName evidence="3">NERD domain-containing protein</fullName>
    </recommendedName>
</protein>
<evidence type="ECO:0000313" key="1">
    <source>
        <dbReference type="EMBL" id="MCF2564841.1"/>
    </source>
</evidence>
<organism evidence="1 2">
    <name type="scientific">Xylanibacter brevis</name>
    <dbReference type="NCBI Taxonomy" id="83231"/>
    <lineage>
        <taxon>Bacteria</taxon>
        <taxon>Pseudomonadati</taxon>
        <taxon>Bacteroidota</taxon>
        <taxon>Bacteroidia</taxon>
        <taxon>Bacteroidales</taxon>
        <taxon>Prevotellaceae</taxon>
        <taxon>Xylanibacter</taxon>
    </lineage>
</organism>
<dbReference type="EMBL" id="JADYTN010000046">
    <property type="protein sequence ID" value="MCF2564841.1"/>
    <property type="molecule type" value="Genomic_DNA"/>
</dbReference>
<comment type="caution">
    <text evidence="1">The sequence shown here is derived from an EMBL/GenBank/DDBJ whole genome shotgun (WGS) entry which is preliminary data.</text>
</comment>
<name>A0ABS9CIK0_9BACT</name>
<dbReference type="RefSeq" id="WP_301638704.1">
    <property type="nucleotide sequence ID" value="NZ_JADYTN010000046.1"/>
</dbReference>
<dbReference type="Proteomes" id="UP001200470">
    <property type="component" value="Unassembled WGS sequence"/>
</dbReference>